<keyword evidence="4 7" id="KW-0812">Transmembrane</keyword>
<dbReference type="GO" id="GO:0022857">
    <property type="term" value="F:transmembrane transporter activity"/>
    <property type="evidence" value="ECO:0007669"/>
    <property type="project" value="InterPro"/>
</dbReference>
<feature type="transmembrane region" description="Helical" evidence="7">
    <location>
        <begin position="33"/>
        <end position="52"/>
    </location>
</feature>
<keyword evidence="6 7" id="KW-0472">Membrane</keyword>
<keyword evidence="2" id="KW-0813">Transport</keyword>
<dbReference type="Pfam" id="PF07690">
    <property type="entry name" value="MFS_1"/>
    <property type="match status" value="1"/>
</dbReference>
<dbReference type="PANTHER" id="PTHR23517">
    <property type="entry name" value="RESISTANCE PROTEIN MDTM, PUTATIVE-RELATED-RELATED"/>
    <property type="match status" value="1"/>
</dbReference>
<dbReference type="Gene3D" id="1.20.1250.20">
    <property type="entry name" value="MFS general substrate transporter like domains"/>
    <property type="match status" value="1"/>
</dbReference>
<evidence type="ECO:0000256" key="6">
    <source>
        <dbReference type="ARBA" id="ARBA00023136"/>
    </source>
</evidence>
<dbReference type="EMBL" id="LHXJ01000063">
    <property type="protein sequence ID" value="KXA89834.1"/>
    <property type="molecule type" value="Genomic_DNA"/>
</dbReference>
<organism evidence="9 10">
    <name type="scientific">candidate division MSBL1 archaeon SCGC-AAA259A05</name>
    <dbReference type="NCBI Taxonomy" id="1698259"/>
    <lineage>
        <taxon>Archaea</taxon>
        <taxon>Methanobacteriati</taxon>
        <taxon>Methanobacteriota</taxon>
        <taxon>candidate division MSBL1</taxon>
    </lineage>
</organism>
<evidence type="ECO:0000256" key="3">
    <source>
        <dbReference type="ARBA" id="ARBA00022475"/>
    </source>
</evidence>
<dbReference type="SUPFAM" id="SSF103473">
    <property type="entry name" value="MFS general substrate transporter"/>
    <property type="match status" value="1"/>
</dbReference>
<evidence type="ECO:0000313" key="10">
    <source>
        <dbReference type="Proteomes" id="UP000070163"/>
    </source>
</evidence>
<dbReference type="InterPro" id="IPR020846">
    <property type="entry name" value="MFS_dom"/>
</dbReference>
<evidence type="ECO:0000313" key="9">
    <source>
        <dbReference type="EMBL" id="KXA89834.1"/>
    </source>
</evidence>
<dbReference type="PANTHER" id="PTHR23517:SF3">
    <property type="entry name" value="INTEGRAL MEMBRANE TRANSPORT PROTEIN"/>
    <property type="match status" value="1"/>
</dbReference>
<protein>
    <recommendedName>
        <fullName evidence="8">Major facilitator superfamily (MFS) profile domain-containing protein</fullName>
    </recommendedName>
</protein>
<accession>A0A133U6K5</accession>
<feature type="transmembrane region" description="Helical" evidence="7">
    <location>
        <begin position="116"/>
        <end position="137"/>
    </location>
</feature>
<sequence length="290" mass="31740">MRIQPGKKFGGQVCLNTFFPAFMTRFGRGKIPLYTFIVGWSYTLSVPLAGFLKDELGMISIFLLTLILAVPLTILIALLWRNYPEEDPGKRIRVDNILSEYKESFKEIRSAKMIRACGFSFLFFMGFGISLSLFPLYLSGIGLTSFLIGVVQFSRMSCGSSVRIFSDSIVERLSQEKTLTIGALIVGLCMTIIPQIENLFLIVILSVIWGLSGGLYSPIVFELIADSTKAENRGKGMGLRGTFGTLGSLIGVLSFSNIAEILGIPLAISATGVSFVFGTVIIETLLHISD</sequence>
<dbReference type="PROSITE" id="PS50850">
    <property type="entry name" value="MFS"/>
    <property type="match status" value="1"/>
</dbReference>
<evidence type="ECO:0000259" key="8">
    <source>
        <dbReference type="PROSITE" id="PS50850"/>
    </source>
</evidence>
<comment type="caution">
    <text evidence="9">The sequence shown here is derived from an EMBL/GenBank/DDBJ whole genome shotgun (WGS) entry which is preliminary data.</text>
</comment>
<reference evidence="9 10" key="1">
    <citation type="journal article" date="2016" name="Sci. Rep.">
        <title>Metabolic traits of an uncultured archaeal lineage -MSBL1- from brine pools of the Red Sea.</title>
        <authorList>
            <person name="Mwirichia R."/>
            <person name="Alam I."/>
            <person name="Rashid M."/>
            <person name="Vinu M."/>
            <person name="Ba-Alawi W."/>
            <person name="Anthony Kamau A."/>
            <person name="Kamanda Ngugi D."/>
            <person name="Goker M."/>
            <person name="Klenk H.P."/>
            <person name="Bajic V."/>
            <person name="Stingl U."/>
        </authorList>
    </citation>
    <scope>NUCLEOTIDE SEQUENCE [LARGE SCALE GENOMIC DNA]</scope>
    <source>
        <strain evidence="9">SCGC-AAA259A05</strain>
    </source>
</reference>
<dbReference type="InterPro" id="IPR011701">
    <property type="entry name" value="MFS"/>
</dbReference>
<evidence type="ECO:0000256" key="2">
    <source>
        <dbReference type="ARBA" id="ARBA00022448"/>
    </source>
</evidence>
<keyword evidence="10" id="KW-1185">Reference proteome</keyword>
<keyword evidence="5 7" id="KW-1133">Transmembrane helix</keyword>
<feature type="transmembrane region" description="Helical" evidence="7">
    <location>
        <begin position="58"/>
        <end position="80"/>
    </location>
</feature>
<feature type="transmembrane region" description="Helical" evidence="7">
    <location>
        <begin position="237"/>
        <end position="255"/>
    </location>
</feature>
<dbReference type="InterPro" id="IPR050171">
    <property type="entry name" value="MFS_Transporters"/>
</dbReference>
<dbReference type="Proteomes" id="UP000070163">
    <property type="component" value="Unassembled WGS sequence"/>
</dbReference>
<name>A0A133U6K5_9EURY</name>
<proteinExistence type="predicted"/>
<evidence type="ECO:0000256" key="5">
    <source>
        <dbReference type="ARBA" id="ARBA00022989"/>
    </source>
</evidence>
<dbReference type="AlphaFoldDB" id="A0A133U6K5"/>
<dbReference type="GO" id="GO:0005886">
    <property type="term" value="C:plasma membrane"/>
    <property type="evidence" value="ECO:0007669"/>
    <property type="project" value="UniProtKB-SubCell"/>
</dbReference>
<gene>
    <name evidence="9" type="ORF">AKJ57_04815</name>
</gene>
<comment type="subcellular location">
    <subcellularLocation>
        <location evidence="1">Cell membrane</location>
        <topology evidence="1">Multi-pass membrane protein</topology>
    </subcellularLocation>
</comment>
<feature type="domain" description="Major facilitator superfamily (MFS) profile" evidence="8">
    <location>
        <begin position="112"/>
        <end position="290"/>
    </location>
</feature>
<evidence type="ECO:0000256" key="1">
    <source>
        <dbReference type="ARBA" id="ARBA00004651"/>
    </source>
</evidence>
<feature type="transmembrane region" description="Helical" evidence="7">
    <location>
        <begin position="261"/>
        <end position="286"/>
    </location>
</feature>
<feature type="transmembrane region" description="Helical" evidence="7">
    <location>
        <begin position="202"/>
        <end position="225"/>
    </location>
</feature>
<dbReference type="InterPro" id="IPR036259">
    <property type="entry name" value="MFS_trans_sf"/>
</dbReference>
<evidence type="ECO:0000256" key="4">
    <source>
        <dbReference type="ARBA" id="ARBA00022692"/>
    </source>
</evidence>
<keyword evidence="3" id="KW-1003">Cell membrane</keyword>
<evidence type="ECO:0000256" key="7">
    <source>
        <dbReference type="SAM" id="Phobius"/>
    </source>
</evidence>